<feature type="transmembrane region" description="Helical" evidence="2">
    <location>
        <begin position="185"/>
        <end position="208"/>
    </location>
</feature>
<evidence type="ECO:0000313" key="5">
    <source>
        <dbReference type="Proteomes" id="UP000182661"/>
    </source>
</evidence>
<dbReference type="Gene3D" id="3.30.70.270">
    <property type="match status" value="1"/>
</dbReference>
<reference evidence="4 5" key="1">
    <citation type="submission" date="2016-02" db="EMBL/GenBank/DDBJ databases">
        <title>Genome sequencing of a beta-galactosidase producing bacteria Rhizobium sp. 59.</title>
        <authorList>
            <person name="Wang D."/>
            <person name="Kot W."/>
            <person name="Qin Y."/>
            <person name="Hansen L."/>
            <person name="Naqvi K."/>
            <person name="Rensing C."/>
        </authorList>
    </citation>
    <scope>NUCLEOTIDE SEQUENCE [LARGE SCALE GENOMIC DNA]</scope>
    <source>
        <strain evidence="4 5">59</strain>
    </source>
</reference>
<dbReference type="PROSITE" id="PS50887">
    <property type="entry name" value="GGDEF"/>
    <property type="match status" value="1"/>
</dbReference>
<evidence type="ECO:0000259" key="3">
    <source>
        <dbReference type="PROSITE" id="PS50887"/>
    </source>
</evidence>
<sequence length="420" mass="44740">MSFLFAISAMAIAIMFPVLLSLRSAGVTGVTRFSAGCGLAAAALCVAMVDDLAPRWFSGIFGTGLMIAASLTTLSGLRQFFGQSAMGVWSILAATMLPVLGLAIFSYGVDAPVARSLVSGATIALVFLLIAATILAHWPKDRSISAYMIVCLVAACLIALFHGLRVFILLAGIDPIPGLADPRLWTVALPAGRTLFLPLFFLSIILMVQGRMIDTLRHTVAHDDLTGALSRRAFMARLERTREVTMKFKRPLAFLLLDLDRFKQINDRYGHAGGDVALAHFADVVGAHLGTRGYMGRLGGEEFGIVLPGISDAETLDFAETLCSTVRKAPCETTQGEQILLTVSVGIAMAEQDRSATDTMSRADMALYAAKAAGRDCYVMAERESGDVFTSTRALSAAAAQMRSLDAENHGLLQPQVSAG</sequence>
<keyword evidence="2" id="KW-1133">Transmembrane helix</keyword>
<dbReference type="RefSeq" id="WP_071835204.1">
    <property type="nucleotide sequence ID" value="NZ_LSRP01000126.1"/>
</dbReference>
<dbReference type="InterPro" id="IPR000160">
    <property type="entry name" value="GGDEF_dom"/>
</dbReference>
<dbReference type="GO" id="GO:0043709">
    <property type="term" value="P:cell adhesion involved in single-species biofilm formation"/>
    <property type="evidence" value="ECO:0007669"/>
    <property type="project" value="TreeGrafter"/>
</dbReference>
<dbReference type="EMBL" id="LSRP01000126">
    <property type="protein sequence ID" value="OJF91471.1"/>
    <property type="molecule type" value="Genomic_DNA"/>
</dbReference>
<dbReference type="GO" id="GO:1902201">
    <property type="term" value="P:negative regulation of bacterial-type flagellum-dependent cell motility"/>
    <property type="evidence" value="ECO:0007669"/>
    <property type="project" value="TreeGrafter"/>
</dbReference>
<keyword evidence="5" id="KW-1185">Reference proteome</keyword>
<dbReference type="EC" id="2.7.7.65" evidence="1"/>
<proteinExistence type="predicted"/>
<keyword evidence="2" id="KW-0472">Membrane</keyword>
<dbReference type="AlphaFoldDB" id="A0A657LN44"/>
<feature type="transmembrane region" description="Helical" evidence="2">
    <location>
        <begin position="113"/>
        <end position="135"/>
    </location>
</feature>
<keyword evidence="2" id="KW-0812">Transmembrane</keyword>
<dbReference type="NCBIfam" id="TIGR00254">
    <property type="entry name" value="GGDEF"/>
    <property type="match status" value="1"/>
</dbReference>
<dbReference type="CDD" id="cd01949">
    <property type="entry name" value="GGDEF"/>
    <property type="match status" value="1"/>
</dbReference>
<feature type="transmembrane region" description="Helical" evidence="2">
    <location>
        <begin position="56"/>
        <end position="74"/>
    </location>
</feature>
<dbReference type="PANTHER" id="PTHR45138">
    <property type="entry name" value="REGULATORY COMPONENTS OF SENSORY TRANSDUCTION SYSTEM"/>
    <property type="match status" value="1"/>
</dbReference>
<dbReference type="FunFam" id="3.30.70.270:FF:000001">
    <property type="entry name" value="Diguanylate cyclase domain protein"/>
    <property type="match status" value="1"/>
</dbReference>
<dbReference type="GO" id="GO:0005886">
    <property type="term" value="C:plasma membrane"/>
    <property type="evidence" value="ECO:0007669"/>
    <property type="project" value="TreeGrafter"/>
</dbReference>
<dbReference type="InterPro" id="IPR029787">
    <property type="entry name" value="Nucleotide_cyclase"/>
</dbReference>
<feature type="transmembrane region" description="Helical" evidence="2">
    <location>
        <begin position="147"/>
        <end position="173"/>
    </location>
</feature>
<dbReference type="PANTHER" id="PTHR45138:SF24">
    <property type="entry name" value="DIGUANYLATE CYCLASE DGCC-RELATED"/>
    <property type="match status" value="1"/>
</dbReference>
<gene>
    <name evidence="4" type="ORF">AX760_23435</name>
</gene>
<evidence type="ECO:0000256" key="1">
    <source>
        <dbReference type="ARBA" id="ARBA00012528"/>
    </source>
</evidence>
<dbReference type="OrthoDB" id="9812260at2"/>
<dbReference type="SUPFAM" id="SSF55073">
    <property type="entry name" value="Nucleotide cyclase"/>
    <property type="match status" value="1"/>
</dbReference>
<dbReference type="InterPro" id="IPR043128">
    <property type="entry name" value="Rev_trsase/Diguanyl_cyclase"/>
</dbReference>
<evidence type="ECO:0000313" key="4">
    <source>
        <dbReference type="EMBL" id="OJF91471.1"/>
    </source>
</evidence>
<feature type="transmembrane region" description="Helical" evidence="2">
    <location>
        <begin position="86"/>
        <end position="107"/>
    </location>
</feature>
<accession>A0A657LN44</accession>
<evidence type="ECO:0000256" key="2">
    <source>
        <dbReference type="SAM" id="Phobius"/>
    </source>
</evidence>
<protein>
    <recommendedName>
        <fullName evidence="1">diguanylate cyclase</fullName>
        <ecNumber evidence="1">2.7.7.65</ecNumber>
    </recommendedName>
</protein>
<dbReference type="Proteomes" id="UP000182661">
    <property type="component" value="Unassembled WGS sequence"/>
</dbReference>
<feature type="domain" description="GGDEF" evidence="3">
    <location>
        <begin position="250"/>
        <end position="383"/>
    </location>
</feature>
<dbReference type="Pfam" id="PF00990">
    <property type="entry name" value="GGDEF"/>
    <property type="match status" value="1"/>
</dbReference>
<comment type="caution">
    <text evidence="4">The sequence shown here is derived from an EMBL/GenBank/DDBJ whole genome shotgun (WGS) entry which is preliminary data.</text>
</comment>
<dbReference type="GO" id="GO:0052621">
    <property type="term" value="F:diguanylate cyclase activity"/>
    <property type="evidence" value="ECO:0007669"/>
    <property type="project" value="UniProtKB-EC"/>
</dbReference>
<dbReference type="InterPro" id="IPR050469">
    <property type="entry name" value="Diguanylate_Cyclase"/>
</dbReference>
<organism evidence="4 5">
    <name type="scientific">Pararhizobium antarcticum</name>
    <dbReference type="NCBI Taxonomy" id="1798805"/>
    <lineage>
        <taxon>Bacteria</taxon>
        <taxon>Pseudomonadati</taxon>
        <taxon>Pseudomonadota</taxon>
        <taxon>Alphaproteobacteria</taxon>
        <taxon>Hyphomicrobiales</taxon>
        <taxon>Rhizobiaceae</taxon>
        <taxon>Rhizobium/Agrobacterium group</taxon>
        <taxon>Pararhizobium</taxon>
    </lineage>
</organism>
<dbReference type="SMART" id="SM00267">
    <property type="entry name" value="GGDEF"/>
    <property type="match status" value="1"/>
</dbReference>
<name>A0A657LN44_9HYPH</name>